<dbReference type="EMBL" id="MU629674">
    <property type="protein sequence ID" value="KAJ1255562.1"/>
    <property type="molecule type" value="Genomic_DNA"/>
</dbReference>
<protein>
    <submittedName>
        <fullName evidence="1">Uncharacterized protein</fullName>
    </submittedName>
</protein>
<sequence>MRRPPMRPRVCQVQPPEIKLHQRCVFVRFRSTNHLLIPVRRRRYEAPFPLQVSGLPISRFESPYQSSHKTKQQRGAQRSGLLFRKRFFLMGILDEKSQRLRSSSYANTCLNQFSRVRSGQGRSRSTFPSVRDMPFRREIPFTSNGF</sequence>
<organism evidence="1 2">
    <name type="scientific">Paspalum vaginatum</name>
    <name type="common">seashore paspalum</name>
    <dbReference type="NCBI Taxonomy" id="158149"/>
    <lineage>
        <taxon>Eukaryota</taxon>
        <taxon>Viridiplantae</taxon>
        <taxon>Streptophyta</taxon>
        <taxon>Embryophyta</taxon>
        <taxon>Tracheophyta</taxon>
        <taxon>Spermatophyta</taxon>
        <taxon>Magnoliopsida</taxon>
        <taxon>Liliopsida</taxon>
        <taxon>Poales</taxon>
        <taxon>Poaceae</taxon>
        <taxon>PACMAD clade</taxon>
        <taxon>Panicoideae</taxon>
        <taxon>Andropogonodae</taxon>
        <taxon>Paspaleae</taxon>
        <taxon>Paspalinae</taxon>
        <taxon>Paspalum</taxon>
    </lineage>
</organism>
<gene>
    <name evidence="1" type="ORF">BS78_K187000</name>
</gene>
<comment type="caution">
    <text evidence="1">The sequence shown here is derived from an EMBL/GenBank/DDBJ whole genome shotgun (WGS) entry which is preliminary data.</text>
</comment>
<reference evidence="1 2" key="1">
    <citation type="submission" date="2022-10" db="EMBL/GenBank/DDBJ databases">
        <title>WGS assembly of Paspalum vaginatum 540-79.</title>
        <authorList>
            <person name="Sun G."/>
            <person name="Wase N."/>
            <person name="Shu S."/>
            <person name="Jenkins J."/>
            <person name="Zhou B."/>
            <person name="Torres-Rodriguez J."/>
            <person name="Chen C."/>
            <person name="Sandor L."/>
            <person name="Plott C."/>
            <person name="Yoshinga Y."/>
            <person name="Daum C."/>
            <person name="Qi P."/>
            <person name="Barry K."/>
            <person name="Lipzen A."/>
            <person name="Berry L."/>
            <person name="Pedersen C."/>
            <person name="Gottilla T."/>
            <person name="Foltz A."/>
            <person name="Yu H."/>
            <person name="O'Malley R."/>
            <person name="Zhang C."/>
            <person name="Devos K."/>
            <person name="Sigmon B."/>
            <person name="Yu B."/>
            <person name="Obata T."/>
            <person name="Schmutz J."/>
            <person name="Schnable J."/>
        </authorList>
    </citation>
    <scope>NUCLEOTIDE SEQUENCE [LARGE SCALE GENOMIC DNA]</scope>
    <source>
        <strain evidence="2">cv. 540-79</strain>
    </source>
</reference>
<evidence type="ECO:0000313" key="2">
    <source>
        <dbReference type="Proteomes" id="UP001164776"/>
    </source>
</evidence>
<dbReference type="AlphaFoldDB" id="A0A9W7XBM0"/>
<evidence type="ECO:0000313" key="1">
    <source>
        <dbReference type="EMBL" id="KAJ1255562.1"/>
    </source>
</evidence>
<accession>A0A9W7XBM0</accession>
<keyword evidence="2" id="KW-1185">Reference proteome</keyword>
<name>A0A9W7XBM0_9POAL</name>
<dbReference type="Proteomes" id="UP001164776">
    <property type="component" value="Unassembled WGS sequence"/>
</dbReference>
<proteinExistence type="predicted"/>